<evidence type="ECO:0000259" key="2">
    <source>
        <dbReference type="Pfam" id="PF07589"/>
    </source>
</evidence>
<feature type="signal peptide" evidence="1">
    <location>
        <begin position="1"/>
        <end position="19"/>
    </location>
</feature>
<accession>A0A7X4GY50</accession>
<dbReference type="RefSeq" id="WP_161048709.1">
    <property type="nucleotide sequence ID" value="NZ_WWCR01000001.1"/>
</dbReference>
<dbReference type="InterPro" id="IPR026588">
    <property type="entry name" value="Choice_anch_A"/>
</dbReference>
<proteinExistence type="predicted"/>
<evidence type="ECO:0000313" key="4">
    <source>
        <dbReference type="EMBL" id="MYM70862.1"/>
    </source>
</evidence>
<dbReference type="EMBL" id="WWCR01000001">
    <property type="protein sequence ID" value="MYM70862.1"/>
    <property type="molecule type" value="Genomic_DNA"/>
</dbReference>
<name>A0A7X4GY50_9BURK</name>
<evidence type="ECO:0000313" key="5">
    <source>
        <dbReference type="Proteomes" id="UP000469734"/>
    </source>
</evidence>
<feature type="chain" id="PRO_5031189590" evidence="1">
    <location>
        <begin position="20"/>
        <end position="354"/>
    </location>
</feature>
<reference evidence="4 5" key="1">
    <citation type="submission" date="2019-12" db="EMBL/GenBank/DDBJ databases">
        <title>Novel species isolated from a subtropical stream in China.</title>
        <authorList>
            <person name="Lu H."/>
        </authorList>
    </citation>
    <scope>NUCLEOTIDE SEQUENCE [LARGE SCALE GENOMIC DNA]</scope>
    <source>
        <strain evidence="4 5">FT134W</strain>
    </source>
</reference>
<dbReference type="Pfam" id="PF20597">
    <property type="entry name" value="pAdhesive_15"/>
    <property type="match status" value="1"/>
</dbReference>
<evidence type="ECO:0000256" key="1">
    <source>
        <dbReference type="SAM" id="SignalP"/>
    </source>
</evidence>
<dbReference type="Pfam" id="PF07589">
    <property type="entry name" value="PEP-CTERM"/>
    <property type="match status" value="1"/>
</dbReference>
<dbReference type="NCBIfam" id="TIGR04215">
    <property type="entry name" value="choice_anch_A"/>
    <property type="match status" value="1"/>
</dbReference>
<organism evidence="4 5">
    <name type="scientific">Duganella margarita</name>
    <dbReference type="NCBI Taxonomy" id="2692170"/>
    <lineage>
        <taxon>Bacteria</taxon>
        <taxon>Pseudomonadati</taxon>
        <taxon>Pseudomonadota</taxon>
        <taxon>Betaproteobacteria</taxon>
        <taxon>Burkholderiales</taxon>
        <taxon>Oxalobacteraceae</taxon>
        <taxon>Telluria group</taxon>
        <taxon>Duganella</taxon>
    </lineage>
</organism>
<dbReference type="InterPro" id="IPR013424">
    <property type="entry name" value="Ice-binding_C"/>
</dbReference>
<dbReference type="AlphaFoldDB" id="A0A7X4GY50"/>
<feature type="domain" description="Ice-binding protein C-terminal" evidence="2">
    <location>
        <begin position="328"/>
        <end position="352"/>
    </location>
</feature>
<dbReference type="Proteomes" id="UP000469734">
    <property type="component" value="Unassembled WGS sequence"/>
</dbReference>
<comment type="caution">
    <text evidence="4">The sequence shown here is derived from an EMBL/GenBank/DDBJ whole genome shotgun (WGS) entry which is preliminary data.</text>
</comment>
<protein>
    <submittedName>
        <fullName evidence="4">Choice-of-anchor A family protein</fullName>
    </submittedName>
</protein>
<evidence type="ECO:0000259" key="3">
    <source>
        <dbReference type="Pfam" id="PF20597"/>
    </source>
</evidence>
<feature type="domain" description="Choice-of-anchor A" evidence="3">
    <location>
        <begin position="28"/>
        <end position="319"/>
    </location>
</feature>
<dbReference type="NCBIfam" id="TIGR02595">
    <property type="entry name" value="PEP_CTERM"/>
    <property type="match status" value="1"/>
</dbReference>
<keyword evidence="1" id="KW-0732">Signal</keyword>
<sequence>MKHTFALITTVALAGSAQAALTPLTAQQTLQQFNAVVLGDVKSESHIDGRTYIGGSLVGNNKPVFAMHPDDVRASNYAGLTVMGKGVASDAYAVNGAYVTGIGALVYGNTKDLGIGKGNSTIYGNTQSTDFNGNGSYYVSGSTNGGNLGVTKVDAVVPGTVQYLNTQAAASTDFSTVLGGLSNSIKAMAGTSSVVIQGNTANFTVVADHGVAVFDLTALQDKLFSSSVTQFSFSGLDKATTVLFNTSVTGATLSDNFLDDVANKYSNKMVWNFYNATSLTVNSQFAGSILATKAALTNTANIDGGVYVSSLDQHAEIHLHNFTADVSAVPEPGTYAMLLAGLGLMGLVGRRRKD</sequence>
<gene>
    <name evidence="4" type="ORF">GTP56_01450</name>
</gene>